<dbReference type="PROSITE" id="PS50126">
    <property type="entry name" value="S1"/>
    <property type="match status" value="6"/>
</dbReference>
<organism evidence="6 7">
    <name type="scientific">Parapedobacter defluvii</name>
    <dbReference type="NCBI Taxonomy" id="2045106"/>
    <lineage>
        <taxon>Bacteria</taxon>
        <taxon>Pseudomonadati</taxon>
        <taxon>Bacteroidota</taxon>
        <taxon>Sphingobacteriia</taxon>
        <taxon>Sphingobacteriales</taxon>
        <taxon>Sphingobacteriaceae</taxon>
        <taxon>Parapedobacter</taxon>
    </lineage>
</organism>
<dbReference type="CDD" id="cd04465">
    <property type="entry name" value="S1_RPS1_repeat_ec2_hs2"/>
    <property type="match status" value="1"/>
</dbReference>
<dbReference type="InterPro" id="IPR012340">
    <property type="entry name" value="NA-bd_OB-fold"/>
</dbReference>
<evidence type="ECO:0000259" key="5">
    <source>
        <dbReference type="PROSITE" id="PS50126"/>
    </source>
</evidence>
<dbReference type="Gene3D" id="2.40.50.140">
    <property type="entry name" value="Nucleic acid-binding proteins"/>
    <property type="match status" value="6"/>
</dbReference>
<feature type="domain" description="S1 motif" evidence="5">
    <location>
        <begin position="430"/>
        <end position="500"/>
    </location>
</feature>
<dbReference type="Pfam" id="PF00575">
    <property type="entry name" value="S1"/>
    <property type="match status" value="6"/>
</dbReference>
<dbReference type="GO" id="GO:0005840">
    <property type="term" value="C:ribosome"/>
    <property type="evidence" value="ECO:0007669"/>
    <property type="project" value="UniProtKB-KW"/>
</dbReference>
<dbReference type="PRINTS" id="PR00681">
    <property type="entry name" value="RIBOSOMALS1"/>
</dbReference>
<feature type="coiled-coil region" evidence="4">
    <location>
        <begin position="587"/>
        <end position="646"/>
    </location>
</feature>
<keyword evidence="4" id="KW-0175">Coiled coil</keyword>
<feature type="domain" description="S1 motif" evidence="5">
    <location>
        <begin position="258"/>
        <end position="326"/>
    </location>
</feature>
<gene>
    <name evidence="6" type="ORF">GCM10011386_43130</name>
</gene>
<name>A0ABQ1MTN1_9SPHI</name>
<dbReference type="InterPro" id="IPR035104">
    <property type="entry name" value="Ribosomal_protein_S1-like"/>
</dbReference>
<dbReference type="SMART" id="SM00316">
    <property type="entry name" value="S1"/>
    <property type="match status" value="6"/>
</dbReference>
<sequence length="647" mass="72754">MAKKQEAEKELAAKKAELQDAEDTLVKEKEDIESEADSKFIDEIKSTTWNTPDDDFDWDKDEKGFGNYSDEERAKLENLYAGTFNSVNKGEIVQGTVVSINNKDVVLNIGFKSDGLVSLSEFRDTPDLKVGDVVDVFVESQEDANGQLVLSRKRAKTQKSWEEINEALENDTIIDGFVKSRTKGGLIVDIKGVEAFLPGSQIDIKPIRDYDIYVGKTMEFKVVKINHEFKNVVVSHKVLIEDDLENQKTEIVSKLEKGQVLEGTVKNITDFGVFIDLGGVDGLLHITDISWGRIEHPKEVLQLDQTVNVVVLDFDDEKKRIALGLKQLTEHPWESLDPSLEVGSKVKGKIVTVADYGAFLEITPGVEGLIHVSEMSWSQNLRSPSEFLKVGDEIEAQILTLDRDERKMSLGIKQLTPDPWKNIAERYPIGSKQKAVVKNMTNFGVFVELEEGIDGLVHISDLSWSKKINHPNEFTKVGEELEVVVLELDEENRKLSLGHKQLEENPWDTFETVFTLDSIHQGTVIKVGEKGNIVSLPYGVEGFCPAKHSVKEDGSVLKLDETADFKIIEFNKDNKRVVISHSRIWEDQRAEARMEEFNNRKKEAKAASSAVRKVKDSVEKSTLGDLDVLAQLKEQLEDEESAKKAKK</sequence>
<feature type="domain" description="S1 motif" evidence="5">
    <location>
        <begin position="343"/>
        <end position="413"/>
    </location>
</feature>
<evidence type="ECO:0000256" key="3">
    <source>
        <dbReference type="ARBA" id="ARBA00023274"/>
    </source>
</evidence>
<dbReference type="PANTHER" id="PTHR10724">
    <property type="entry name" value="30S RIBOSOMAL PROTEIN S1"/>
    <property type="match status" value="1"/>
</dbReference>
<dbReference type="SUPFAM" id="SSF50249">
    <property type="entry name" value="Nucleic acid-binding proteins"/>
    <property type="match status" value="6"/>
</dbReference>
<evidence type="ECO:0000313" key="6">
    <source>
        <dbReference type="EMBL" id="GGC46226.1"/>
    </source>
</evidence>
<dbReference type="NCBIfam" id="NF004952">
    <property type="entry name" value="PRK06299.1-2"/>
    <property type="match status" value="1"/>
</dbReference>
<protein>
    <submittedName>
        <fullName evidence="6">30S ribosomal protein S1</fullName>
    </submittedName>
</protein>
<evidence type="ECO:0000256" key="1">
    <source>
        <dbReference type="ARBA" id="ARBA00006767"/>
    </source>
</evidence>
<dbReference type="PANTHER" id="PTHR10724:SF7">
    <property type="entry name" value="SMALL RIBOSOMAL SUBUNIT PROTEIN BS1C"/>
    <property type="match status" value="1"/>
</dbReference>
<evidence type="ECO:0000313" key="7">
    <source>
        <dbReference type="Proteomes" id="UP000597338"/>
    </source>
</evidence>
<keyword evidence="3" id="KW-0687">Ribonucleoprotein</keyword>
<comment type="caution">
    <text evidence="6">The sequence shown here is derived from an EMBL/GenBank/DDBJ whole genome shotgun (WGS) entry which is preliminary data.</text>
</comment>
<feature type="coiled-coil region" evidence="4">
    <location>
        <begin position="1"/>
        <end position="38"/>
    </location>
</feature>
<evidence type="ECO:0000256" key="2">
    <source>
        <dbReference type="ARBA" id="ARBA00022980"/>
    </source>
</evidence>
<dbReference type="CDD" id="cd05688">
    <property type="entry name" value="S1_RPS1_repeat_ec3"/>
    <property type="match status" value="1"/>
</dbReference>
<accession>A0ABQ1MTN1</accession>
<feature type="domain" description="S1 motif" evidence="5">
    <location>
        <begin position="171"/>
        <end position="237"/>
    </location>
</feature>
<dbReference type="EMBL" id="BMIK01000024">
    <property type="protein sequence ID" value="GGC46226.1"/>
    <property type="molecule type" value="Genomic_DNA"/>
</dbReference>
<feature type="domain" description="S1 motif" evidence="5">
    <location>
        <begin position="517"/>
        <end position="582"/>
    </location>
</feature>
<dbReference type="NCBIfam" id="NF004953">
    <property type="entry name" value="PRK06299.1-3"/>
    <property type="match status" value="1"/>
</dbReference>
<keyword evidence="7" id="KW-1185">Reference proteome</keyword>
<dbReference type="InterPro" id="IPR003029">
    <property type="entry name" value="S1_domain"/>
</dbReference>
<keyword evidence="2 6" id="KW-0689">Ribosomal protein</keyword>
<dbReference type="InterPro" id="IPR050437">
    <property type="entry name" value="Ribos_protein_bS1-like"/>
</dbReference>
<evidence type="ECO:0000256" key="4">
    <source>
        <dbReference type="SAM" id="Coils"/>
    </source>
</evidence>
<proteinExistence type="inferred from homology"/>
<feature type="domain" description="S1 motif" evidence="5">
    <location>
        <begin position="90"/>
        <end position="153"/>
    </location>
</feature>
<dbReference type="RefSeq" id="WP_188753545.1">
    <property type="nucleotide sequence ID" value="NZ_BMIK01000024.1"/>
</dbReference>
<dbReference type="Proteomes" id="UP000597338">
    <property type="component" value="Unassembled WGS sequence"/>
</dbReference>
<dbReference type="CDD" id="cd05687">
    <property type="entry name" value="S1_RPS1_repeat_ec1_hs1"/>
    <property type="match status" value="1"/>
</dbReference>
<reference evidence="7" key="1">
    <citation type="journal article" date="2019" name="Int. J. Syst. Evol. Microbiol.">
        <title>The Global Catalogue of Microorganisms (GCM) 10K type strain sequencing project: providing services to taxonomists for standard genome sequencing and annotation.</title>
        <authorList>
            <consortium name="The Broad Institute Genomics Platform"/>
            <consortium name="The Broad Institute Genome Sequencing Center for Infectious Disease"/>
            <person name="Wu L."/>
            <person name="Ma J."/>
        </authorList>
    </citation>
    <scope>NUCLEOTIDE SEQUENCE [LARGE SCALE GENOMIC DNA]</scope>
    <source>
        <strain evidence="7">CGMCC 1.15342</strain>
    </source>
</reference>
<comment type="similarity">
    <text evidence="1">Belongs to the bacterial ribosomal protein bS1 family.</text>
</comment>